<organism evidence="4 5">
    <name type="scientific">Streptomyces vietnamensis</name>
    <dbReference type="NCBI Taxonomy" id="362257"/>
    <lineage>
        <taxon>Bacteria</taxon>
        <taxon>Bacillati</taxon>
        <taxon>Actinomycetota</taxon>
        <taxon>Actinomycetes</taxon>
        <taxon>Kitasatosporales</taxon>
        <taxon>Streptomycetaceae</taxon>
        <taxon>Streptomyces</taxon>
    </lineage>
</organism>
<dbReference type="GO" id="GO:0016747">
    <property type="term" value="F:acyltransferase activity, transferring groups other than amino-acyl groups"/>
    <property type="evidence" value="ECO:0007669"/>
    <property type="project" value="InterPro"/>
</dbReference>
<proteinExistence type="predicted"/>
<evidence type="ECO:0000313" key="5">
    <source>
        <dbReference type="Proteomes" id="UP000031774"/>
    </source>
</evidence>
<gene>
    <name evidence="4" type="ORF">SVTN_31220</name>
</gene>
<evidence type="ECO:0000256" key="2">
    <source>
        <dbReference type="ARBA" id="ARBA00023315"/>
    </source>
</evidence>
<keyword evidence="5" id="KW-1185">Reference proteome</keyword>
<dbReference type="PROSITE" id="PS51186">
    <property type="entry name" value="GNAT"/>
    <property type="match status" value="1"/>
</dbReference>
<evidence type="ECO:0000256" key="1">
    <source>
        <dbReference type="ARBA" id="ARBA00022679"/>
    </source>
</evidence>
<dbReference type="RefSeq" id="WP_041132096.1">
    <property type="nucleotide sequence ID" value="NZ_CP010407.1"/>
</dbReference>
<sequence>MTTHVIRPARTGDGDTIRRLMPLAFDDAAMANALADGVERNNGEIRHAYGPIDVLICESEDQRVGMLLAQPPIDLLERFAFSPIQLVTVAQQLVSVEIVAVDPAHRRQGIGRALMEEFETIARARGAAKLSLSFPEKDPDLASWYAKQGYQIIEARAEFDLEIGGMILPVSDGDSGHILAFKDLG</sequence>
<dbReference type="Proteomes" id="UP000031774">
    <property type="component" value="Chromosome"/>
</dbReference>
<keyword evidence="2" id="KW-0012">Acyltransferase</keyword>
<accession>A0A0B5I6H8</accession>
<dbReference type="InterPro" id="IPR050832">
    <property type="entry name" value="Bact_Acetyltransf"/>
</dbReference>
<keyword evidence="1" id="KW-0808">Transferase</keyword>
<dbReference type="InterPro" id="IPR000182">
    <property type="entry name" value="GNAT_dom"/>
</dbReference>
<reference evidence="4 5" key="1">
    <citation type="submission" date="2014-12" db="EMBL/GenBank/DDBJ databases">
        <title>Complete genome sequence of Streptomyces vietnamensis strain GIMV4.0001, a genetic manipulable producer of the benzoisochromanequinone antibiotic granaticin.</title>
        <authorList>
            <person name="Deng M.R."/>
            <person name="Guo J."/>
            <person name="Ma L.Y."/>
            <person name="Feng G.D."/>
            <person name="Mo C.Y."/>
            <person name="Zhu H.H."/>
        </authorList>
    </citation>
    <scope>NUCLEOTIDE SEQUENCE [LARGE SCALE GENOMIC DNA]</scope>
    <source>
        <strain evidence="5">GIMV4.0001</strain>
    </source>
</reference>
<dbReference type="KEGG" id="svt:SVTN_31220"/>
<name>A0A0B5I6H8_9ACTN</name>
<evidence type="ECO:0000313" key="4">
    <source>
        <dbReference type="EMBL" id="AJF68171.1"/>
    </source>
</evidence>
<dbReference type="InterPro" id="IPR016181">
    <property type="entry name" value="Acyl_CoA_acyltransferase"/>
</dbReference>
<dbReference type="SUPFAM" id="SSF55729">
    <property type="entry name" value="Acyl-CoA N-acyltransferases (Nat)"/>
    <property type="match status" value="1"/>
</dbReference>
<protein>
    <recommendedName>
        <fullName evidence="3">N-acetyltransferase domain-containing protein</fullName>
    </recommendedName>
</protein>
<dbReference type="PANTHER" id="PTHR43877">
    <property type="entry name" value="AMINOALKYLPHOSPHONATE N-ACETYLTRANSFERASE-RELATED-RELATED"/>
    <property type="match status" value="1"/>
</dbReference>
<dbReference type="AlphaFoldDB" id="A0A0B5I6H8"/>
<dbReference type="CDD" id="cd04301">
    <property type="entry name" value="NAT_SF"/>
    <property type="match status" value="1"/>
</dbReference>
<feature type="domain" description="N-acetyltransferase" evidence="3">
    <location>
        <begin position="4"/>
        <end position="171"/>
    </location>
</feature>
<dbReference type="Pfam" id="PF13508">
    <property type="entry name" value="Acetyltransf_7"/>
    <property type="match status" value="1"/>
</dbReference>
<evidence type="ECO:0000259" key="3">
    <source>
        <dbReference type="PROSITE" id="PS51186"/>
    </source>
</evidence>
<dbReference type="HOGENOM" id="CLU_085729_0_0_11"/>
<dbReference type="EMBL" id="CP010407">
    <property type="protein sequence ID" value="AJF68171.1"/>
    <property type="molecule type" value="Genomic_DNA"/>
</dbReference>
<dbReference type="Gene3D" id="3.40.630.30">
    <property type="match status" value="1"/>
</dbReference>